<dbReference type="STRING" id="102285.A0A0R3TWW5"/>
<feature type="compositionally biased region" description="Basic and acidic residues" evidence="1">
    <location>
        <begin position="266"/>
        <end position="313"/>
    </location>
</feature>
<feature type="compositionally biased region" description="Basic and acidic residues" evidence="1">
    <location>
        <begin position="30"/>
        <end position="59"/>
    </location>
</feature>
<evidence type="ECO:0000313" key="3">
    <source>
        <dbReference type="EMBL" id="VDO12815.1"/>
    </source>
</evidence>
<dbReference type="OrthoDB" id="6022699at2759"/>
<reference evidence="3 4" key="2">
    <citation type="submission" date="2018-11" db="EMBL/GenBank/DDBJ databases">
        <authorList>
            <consortium name="Pathogen Informatics"/>
        </authorList>
    </citation>
    <scope>NUCLEOTIDE SEQUENCE [LARGE SCALE GENOMIC DNA]</scope>
</reference>
<dbReference type="SMART" id="SM01233">
    <property type="entry name" value="HABP4_PAI-RBP1"/>
    <property type="match status" value="1"/>
</dbReference>
<dbReference type="GO" id="GO:0005634">
    <property type="term" value="C:nucleus"/>
    <property type="evidence" value="ECO:0007669"/>
    <property type="project" value="TreeGrafter"/>
</dbReference>
<evidence type="ECO:0000256" key="1">
    <source>
        <dbReference type="SAM" id="MobiDB-lite"/>
    </source>
</evidence>
<dbReference type="EMBL" id="UZAE01014228">
    <property type="protein sequence ID" value="VDO12815.1"/>
    <property type="molecule type" value="Genomic_DNA"/>
</dbReference>
<protein>
    <submittedName>
        <fullName evidence="5">HABP4_PAI-RBP1 domain-containing protein</fullName>
    </submittedName>
</protein>
<feature type="region of interest" description="Disordered" evidence="1">
    <location>
        <begin position="220"/>
        <end position="432"/>
    </location>
</feature>
<evidence type="ECO:0000313" key="4">
    <source>
        <dbReference type="Proteomes" id="UP000278807"/>
    </source>
</evidence>
<dbReference type="GO" id="GO:0005737">
    <property type="term" value="C:cytoplasm"/>
    <property type="evidence" value="ECO:0007669"/>
    <property type="project" value="TreeGrafter"/>
</dbReference>
<feature type="region of interest" description="Disordered" evidence="1">
    <location>
        <begin position="30"/>
        <end position="195"/>
    </location>
</feature>
<feature type="compositionally biased region" description="Basic and acidic residues" evidence="1">
    <location>
        <begin position="220"/>
        <end position="230"/>
    </location>
</feature>
<reference evidence="5" key="1">
    <citation type="submission" date="2017-02" db="UniProtKB">
        <authorList>
            <consortium name="WormBaseParasite"/>
        </authorList>
    </citation>
    <scope>IDENTIFICATION</scope>
</reference>
<dbReference type="PANTHER" id="PTHR12299">
    <property type="entry name" value="HYALURONIC ACID-BINDING PROTEIN 4"/>
    <property type="match status" value="1"/>
</dbReference>
<dbReference type="Pfam" id="PF04774">
    <property type="entry name" value="HABP4_PAI-RBP1"/>
    <property type="match status" value="1"/>
</dbReference>
<organism evidence="5">
    <name type="scientific">Rodentolepis nana</name>
    <name type="common">Dwarf tapeworm</name>
    <name type="synonym">Hymenolepis nana</name>
    <dbReference type="NCBI Taxonomy" id="102285"/>
    <lineage>
        <taxon>Eukaryota</taxon>
        <taxon>Metazoa</taxon>
        <taxon>Spiralia</taxon>
        <taxon>Lophotrochozoa</taxon>
        <taxon>Platyhelminthes</taxon>
        <taxon>Cestoda</taxon>
        <taxon>Eucestoda</taxon>
        <taxon>Cyclophyllidea</taxon>
        <taxon>Hymenolepididae</taxon>
        <taxon>Rodentolepis</taxon>
    </lineage>
</organism>
<feature type="domain" description="Hyaluronan/mRNA-binding protein" evidence="2">
    <location>
        <begin position="99"/>
        <end position="194"/>
    </location>
</feature>
<gene>
    <name evidence="3" type="ORF">HNAJ_LOCUS12337</name>
</gene>
<evidence type="ECO:0000313" key="5">
    <source>
        <dbReference type="WBParaSite" id="HNAJ_0001235301-mRNA-1"/>
    </source>
</evidence>
<dbReference type="InterPro" id="IPR006861">
    <property type="entry name" value="HABP4_PAIRBP1-bd"/>
</dbReference>
<keyword evidence="4" id="KW-1185">Reference proteome</keyword>
<dbReference type="Proteomes" id="UP000278807">
    <property type="component" value="Unassembled WGS sequence"/>
</dbReference>
<dbReference type="AlphaFoldDB" id="A0A0R3TWW5"/>
<dbReference type="Gene3D" id="6.10.140.1040">
    <property type="match status" value="1"/>
</dbReference>
<feature type="compositionally biased region" description="Gly residues" evidence="1">
    <location>
        <begin position="252"/>
        <end position="262"/>
    </location>
</feature>
<feature type="compositionally biased region" description="Gly residues" evidence="1">
    <location>
        <begin position="362"/>
        <end position="378"/>
    </location>
</feature>
<dbReference type="PANTHER" id="PTHR12299:SF17">
    <property type="entry name" value="AT19571P-RELATED"/>
    <property type="match status" value="1"/>
</dbReference>
<name>A0A0R3TWW5_RODNA</name>
<dbReference type="WBParaSite" id="HNAJ_0001235301-mRNA-1">
    <property type="protein sequence ID" value="HNAJ_0001235301-mRNA-1"/>
    <property type="gene ID" value="HNAJ_0001235301"/>
</dbReference>
<feature type="compositionally biased region" description="Acidic residues" evidence="1">
    <location>
        <begin position="128"/>
        <end position="151"/>
    </location>
</feature>
<feature type="compositionally biased region" description="Basic and acidic residues" evidence="1">
    <location>
        <begin position="97"/>
        <end position="120"/>
    </location>
</feature>
<evidence type="ECO:0000259" key="2">
    <source>
        <dbReference type="SMART" id="SM01233"/>
    </source>
</evidence>
<sequence length="432" mass="46674">MGSTVHDYKYTVQVKSRFDLFAKDGFNVEDSSKAAKPREKRDRRSSGKAKLEVIEKANVKEAGSQMESLGDVKKGNQNPTETSRNDRSKGGKPGPADQRKDRRSGSDKTGVKAVPKKDGYGKSNWGTMEDELEAQTEEINVDQPVEEEEAPEQSATQAPVEEQPKTYTLKEYKEMKKKPSVTLATSKVRRPNDGKNVFSDMVVLHDSQPVETKVEVVLEDPKEAEQEADKPTFFMFGRGGASNSSRPFPRGGPRGGRGGRGGPRNDPPRDRKPVEQHDEATADEPKAASEEKVNEMEEPKPTNDRRGRGRGGESGRPFRGRGTGGRGGFSSDRGGRGGFTSDRGGRGRGGSTQDGERSFRGGARGSARGAGGPRGGFSAGERGGRPEGGRGGFRRGGRGGGFDHPEGAFRGKHHQQSAAPRMDSDTDFPALK</sequence>
<dbReference type="InterPro" id="IPR039764">
    <property type="entry name" value="HABP4/SERBP1-like"/>
</dbReference>
<dbReference type="GO" id="GO:0003723">
    <property type="term" value="F:RNA binding"/>
    <property type="evidence" value="ECO:0007669"/>
    <property type="project" value="InterPro"/>
</dbReference>
<feature type="compositionally biased region" description="Basic and acidic residues" evidence="1">
    <location>
        <begin position="162"/>
        <end position="174"/>
    </location>
</feature>
<accession>A0A0R3TWW5</accession>
<proteinExistence type="predicted"/>